<dbReference type="GO" id="GO:0005886">
    <property type="term" value="C:plasma membrane"/>
    <property type="evidence" value="ECO:0007669"/>
    <property type="project" value="UniProtKB-SubCell"/>
</dbReference>
<evidence type="ECO:0000256" key="1">
    <source>
        <dbReference type="ARBA" id="ARBA00004651"/>
    </source>
</evidence>
<keyword evidence="8" id="KW-0675">Receptor</keyword>
<evidence type="ECO:0000256" key="10">
    <source>
        <dbReference type="SAM" id="Phobius"/>
    </source>
</evidence>
<evidence type="ECO:0000256" key="8">
    <source>
        <dbReference type="ARBA" id="ARBA00023170"/>
    </source>
</evidence>
<evidence type="ECO:0000313" key="11">
    <source>
        <dbReference type="EMBL" id="CAG9820861.1"/>
    </source>
</evidence>
<reference evidence="11" key="1">
    <citation type="submission" date="2022-01" db="EMBL/GenBank/DDBJ databases">
        <authorList>
            <person name="King R."/>
        </authorList>
    </citation>
    <scope>NUCLEOTIDE SEQUENCE</scope>
</reference>
<keyword evidence="7 10" id="KW-0472">Membrane</keyword>
<keyword evidence="3" id="KW-0716">Sensory transduction</keyword>
<feature type="transmembrane region" description="Helical" evidence="10">
    <location>
        <begin position="84"/>
        <end position="102"/>
    </location>
</feature>
<proteinExistence type="predicted"/>
<dbReference type="GO" id="GO:0004984">
    <property type="term" value="F:olfactory receptor activity"/>
    <property type="evidence" value="ECO:0007669"/>
    <property type="project" value="InterPro"/>
</dbReference>
<dbReference type="EMBL" id="OU896710">
    <property type="protein sequence ID" value="CAG9820861.1"/>
    <property type="molecule type" value="Genomic_DNA"/>
</dbReference>
<keyword evidence="2" id="KW-1003">Cell membrane</keyword>
<reference evidence="11" key="2">
    <citation type="submission" date="2022-10" db="EMBL/GenBank/DDBJ databases">
        <authorList>
            <consortium name="ENA_rothamsted_submissions"/>
            <consortium name="culmorum"/>
            <person name="King R."/>
        </authorList>
    </citation>
    <scope>NUCLEOTIDE SEQUENCE</scope>
</reference>
<sequence length="177" mass="20603">MVNFAIARAAILGYKLRHLKMYSDGSSESSFHGLRNIVMEHKDLIKYVEEANESLKWYFLGEFIVKSYHISVSISNVMHSNKNILYFLVFILHLLIQVGLVYTRANELSLKSTNLSVEIFKSNWYEQSSKVKRSLLIVMARAQRPLVFTIGNFRVIDIEMFVNMTKAAYTFVLYQKM</sequence>
<evidence type="ECO:0000256" key="9">
    <source>
        <dbReference type="ARBA" id="ARBA00023224"/>
    </source>
</evidence>
<dbReference type="PANTHER" id="PTHR21137:SF35">
    <property type="entry name" value="ODORANT RECEPTOR 19A-RELATED"/>
    <property type="match status" value="1"/>
</dbReference>
<keyword evidence="12" id="KW-1185">Reference proteome</keyword>
<accession>A0A9N9SFH5</accession>
<evidence type="ECO:0000256" key="2">
    <source>
        <dbReference type="ARBA" id="ARBA00022475"/>
    </source>
</evidence>
<evidence type="ECO:0000256" key="3">
    <source>
        <dbReference type="ARBA" id="ARBA00022606"/>
    </source>
</evidence>
<evidence type="ECO:0000256" key="5">
    <source>
        <dbReference type="ARBA" id="ARBA00022725"/>
    </source>
</evidence>
<dbReference type="AlphaFoldDB" id="A0A9N9SFH5"/>
<evidence type="ECO:0000256" key="6">
    <source>
        <dbReference type="ARBA" id="ARBA00022989"/>
    </source>
</evidence>
<keyword evidence="4 10" id="KW-0812">Transmembrane</keyword>
<keyword evidence="9" id="KW-0807">Transducer</keyword>
<gene>
    <name evidence="11" type="ORF">PHAECO_LOCUS8140</name>
</gene>
<evidence type="ECO:0000256" key="4">
    <source>
        <dbReference type="ARBA" id="ARBA00022692"/>
    </source>
</evidence>
<evidence type="ECO:0000256" key="7">
    <source>
        <dbReference type="ARBA" id="ARBA00023136"/>
    </source>
</evidence>
<dbReference type="PANTHER" id="PTHR21137">
    <property type="entry name" value="ODORANT RECEPTOR"/>
    <property type="match status" value="1"/>
</dbReference>
<dbReference type="Proteomes" id="UP001153737">
    <property type="component" value="Chromosome 4"/>
</dbReference>
<protein>
    <recommendedName>
        <fullName evidence="13">Odorant receptor</fullName>
    </recommendedName>
</protein>
<dbReference type="InterPro" id="IPR004117">
    <property type="entry name" value="7tm6_olfct_rcpt"/>
</dbReference>
<comment type="subcellular location">
    <subcellularLocation>
        <location evidence="1">Cell membrane</location>
        <topology evidence="1">Multi-pass membrane protein</topology>
    </subcellularLocation>
</comment>
<evidence type="ECO:0008006" key="13">
    <source>
        <dbReference type="Google" id="ProtNLM"/>
    </source>
</evidence>
<name>A0A9N9SFH5_PHACE</name>
<dbReference type="Pfam" id="PF02949">
    <property type="entry name" value="7tm_6"/>
    <property type="match status" value="1"/>
</dbReference>
<dbReference type="GO" id="GO:0005549">
    <property type="term" value="F:odorant binding"/>
    <property type="evidence" value="ECO:0007669"/>
    <property type="project" value="InterPro"/>
</dbReference>
<evidence type="ECO:0000313" key="12">
    <source>
        <dbReference type="Proteomes" id="UP001153737"/>
    </source>
</evidence>
<dbReference type="GO" id="GO:0007165">
    <property type="term" value="P:signal transduction"/>
    <property type="evidence" value="ECO:0007669"/>
    <property type="project" value="UniProtKB-KW"/>
</dbReference>
<keyword evidence="5" id="KW-0552">Olfaction</keyword>
<keyword evidence="6 10" id="KW-1133">Transmembrane helix</keyword>
<dbReference type="OrthoDB" id="8117390at2759"/>
<organism evidence="11 12">
    <name type="scientific">Phaedon cochleariae</name>
    <name type="common">Mustard beetle</name>
    <dbReference type="NCBI Taxonomy" id="80249"/>
    <lineage>
        <taxon>Eukaryota</taxon>
        <taxon>Metazoa</taxon>
        <taxon>Ecdysozoa</taxon>
        <taxon>Arthropoda</taxon>
        <taxon>Hexapoda</taxon>
        <taxon>Insecta</taxon>
        <taxon>Pterygota</taxon>
        <taxon>Neoptera</taxon>
        <taxon>Endopterygota</taxon>
        <taxon>Coleoptera</taxon>
        <taxon>Polyphaga</taxon>
        <taxon>Cucujiformia</taxon>
        <taxon>Chrysomeloidea</taxon>
        <taxon>Chrysomelidae</taxon>
        <taxon>Chrysomelinae</taxon>
        <taxon>Chrysomelini</taxon>
        <taxon>Phaedon</taxon>
    </lineage>
</organism>